<feature type="chain" id="PRO_5011615944" evidence="1">
    <location>
        <begin position="21"/>
        <end position="45"/>
    </location>
</feature>
<proteinExistence type="predicted"/>
<dbReference type="Proteomes" id="UP000199035">
    <property type="component" value="Unassembled WGS sequence"/>
</dbReference>
<name>A0A1H3LC16_9GAMM</name>
<dbReference type="STRING" id="595670.SAMN05421643_1173"/>
<gene>
    <name evidence="2" type="ORF">SAMN05421643_1173</name>
</gene>
<evidence type="ECO:0000256" key="1">
    <source>
        <dbReference type="SAM" id="SignalP"/>
    </source>
</evidence>
<evidence type="ECO:0000313" key="2">
    <source>
        <dbReference type="EMBL" id="SDY61952.1"/>
    </source>
</evidence>
<dbReference type="AlphaFoldDB" id="A0A1H3LC16"/>
<accession>A0A1H3LC16</accession>
<keyword evidence="1" id="KW-0732">Signal</keyword>
<organism evidence="2 3">
    <name type="scientific">Acinetobacter kyonggiensis</name>
    <dbReference type="NCBI Taxonomy" id="595670"/>
    <lineage>
        <taxon>Bacteria</taxon>
        <taxon>Pseudomonadati</taxon>
        <taxon>Pseudomonadota</taxon>
        <taxon>Gammaproteobacteria</taxon>
        <taxon>Moraxellales</taxon>
        <taxon>Moraxellaceae</taxon>
        <taxon>Acinetobacter</taxon>
    </lineage>
</organism>
<sequence>MKRIIFILLSLICTSYTAQASSADAWKKHDQKLKAAVMLPANNWT</sequence>
<protein>
    <submittedName>
        <fullName evidence="2">Uncharacterized protein</fullName>
    </submittedName>
</protein>
<dbReference type="RefSeq" id="WP_167356334.1">
    <property type="nucleotide sequence ID" value="NZ_FNPK01000017.1"/>
</dbReference>
<reference evidence="3" key="1">
    <citation type="submission" date="2016-10" db="EMBL/GenBank/DDBJ databases">
        <authorList>
            <person name="Varghese N."/>
            <person name="Submissions S."/>
        </authorList>
    </citation>
    <scope>NUCLEOTIDE SEQUENCE [LARGE SCALE GENOMIC DNA]</scope>
    <source>
        <strain evidence="3">ANC 5109</strain>
    </source>
</reference>
<dbReference type="EMBL" id="FNPK01000017">
    <property type="protein sequence ID" value="SDY61952.1"/>
    <property type="molecule type" value="Genomic_DNA"/>
</dbReference>
<feature type="signal peptide" evidence="1">
    <location>
        <begin position="1"/>
        <end position="20"/>
    </location>
</feature>
<evidence type="ECO:0000313" key="3">
    <source>
        <dbReference type="Proteomes" id="UP000199035"/>
    </source>
</evidence>
<keyword evidence="3" id="KW-1185">Reference proteome</keyword>